<dbReference type="AlphaFoldDB" id="A0A2S7XPU8"/>
<protein>
    <submittedName>
        <fullName evidence="1">Uncharacterized protein</fullName>
    </submittedName>
</protein>
<accession>A0A2S7XPU8</accession>
<evidence type="ECO:0000313" key="1">
    <source>
        <dbReference type="EMBL" id="PQJ95401.1"/>
    </source>
</evidence>
<reference evidence="1 2" key="1">
    <citation type="submission" date="2018-01" db="EMBL/GenBank/DDBJ databases">
        <title>The complete genome sequence of Chromatium okenii LaCa, a purple sulfur bacterium with a turbulent life.</title>
        <authorList>
            <person name="Luedin S.M."/>
            <person name="Liechti N."/>
            <person name="Storelli N."/>
            <person name="Danza F."/>
            <person name="Wittwer M."/>
            <person name="Pothier J.F."/>
            <person name="Tonolla M.A."/>
        </authorList>
    </citation>
    <scope>NUCLEOTIDE SEQUENCE [LARGE SCALE GENOMIC DNA]</scope>
    <source>
        <strain evidence="1 2">LaCa</strain>
    </source>
</reference>
<dbReference type="Proteomes" id="UP000239936">
    <property type="component" value="Unassembled WGS sequence"/>
</dbReference>
<comment type="caution">
    <text evidence="1">The sequence shown here is derived from an EMBL/GenBank/DDBJ whole genome shotgun (WGS) entry which is preliminary data.</text>
</comment>
<name>A0A2S7XPU8_9GAMM</name>
<gene>
    <name evidence="1" type="ORF">CXB77_14385</name>
</gene>
<keyword evidence="2" id="KW-1185">Reference proteome</keyword>
<proteinExistence type="predicted"/>
<evidence type="ECO:0000313" key="2">
    <source>
        <dbReference type="Proteomes" id="UP000239936"/>
    </source>
</evidence>
<organism evidence="1 2">
    <name type="scientific">Chromatium okenii</name>
    <dbReference type="NCBI Taxonomy" id="61644"/>
    <lineage>
        <taxon>Bacteria</taxon>
        <taxon>Pseudomonadati</taxon>
        <taxon>Pseudomonadota</taxon>
        <taxon>Gammaproteobacteria</taxon>
        <taxon>Chromatiales</taxon>
        <taxon>Chromatiaceae</taxon>
        <taxon>Chromatium</taxon>
    </lineage>
</organism>
<dbReference type="EMBL" id="PPGH01000037">
    <property type="protein sequence ID" value="PQJ95401.1"/>
    <property type="molecule type" value="Genomic_DNA"/>
</dbReference>
<sequence length="83" mass="9370">MVSVKLLRFLHITGFAQLFAIRLLRMVDFAMMMLQFNSSHVGVSCWVANSGNPTYNYALCALRHQIQSIGFSFAACFIFGFLV</sequence>